<dbReference type="EMBL" id="MU806378">
    <property type="protein sequence ID" value="KAJ3835777.1"/>
    <property type="molecule type" value="Genomic_DNA"/>
</dbReference>
<evidence type="ECO:0000313" key="3">
    <source>
        <dbReference type="EMBL" id="KAJ3835777.1"/>
    </source>
</evidence>
<accession>A0AA38P3S1</accession>
<feature type="signal peptide" evidence="2">
    <location>
        <begin position="1"/>
        <end position="21"/>
    </location>
</feature>
<feature type="chain" id="PRO_5041412311" evidence="2">
    <location>
        <begin position="22"/>
        <end position="158"/>
    </location>
</feature>
<name>A0AA38P3S1_9AGAR</name>
<sequence>MYIYTTLIPIFTLSLSLAANAAPIIQPQSFTDTNPSSPSRGSPFVRRVTPGAAHRHMHTAPFTTDYSSESSSSSSSSSSESSSHSHPAPPPSDRTRPPPYSDTVIRPALRIDTSMTSTEQPPPPYTPVDLAHHLPSNQSVAARTDWDTKVNATIIKKI</sequence>
<keyword evidence="4" id="KW-1185">Reference proteome</keyword>
<organism evidence="3 4">
    <name type="scientific">Lentinula raphanica</name>
    <dbReference type="NCBI Taxonomy" id="153919"/>
    <lineage>
        <taxon>Eukaryota</taxon>
        <taxon>Fungi</taxon>
        <taxon>Dikarya</taxon>
        <taxon>Basidiomycota</taxon>
        <taxon>Agaricomycotina</taxon>
        <taxon>Agaricomycetes</taxon>
        <taxon>Agaricomycetidae</taxon>
        <taxon>Agaricales</taxon>
        <taxon>Marasmiineae</taxon>
        <taxon>Omphalotaceae</taxon>
        <taxon>Lentinula</taxon>
    </lineage>
</organism>
<comment type="caution">
    <text evidence="3">The sequence shown here is derived from an EMBL/GenBank/DDBJ whole genome shotgun (WGS) entry which is preliminary data.</text>
</comment>
<dbReference type="Proteomes" id="UP001163846">
    <property type="component" value="Unassembled WGS sequence"/>
</dbReference>
<dbReference type="AlphaFoldDB" id="A0AA38P3S1"/>
<feature type="compositionally biased region" description="Polar residues" evidence="1">
    <location>
        <begin position="28"/>
        <end position="40"/>
    </location>
</feature>
<keyword evidence="2" id="KW-0732">Signal</keyword>
<proteinExistence type="predicted"/>
<protein>
    <submittedName>
        <fullName evidence="3">Uncharacterized protein</fullName>
    </submittedName>
</protein>
<feature type="region of interest" description="Disordered" evidence="1">
    <location>
        <begin position="28"/>
        <end position="132"/>
    </location>
</feature>
<evidence type="ECO:0000313" key="4">
    <source>
        <dbReference type="Proteomes" id="UP001163846"/>
    </source>
</evidence>
<evidence type="ECO:0000256" key="1">
    <source>
        <dbReference type="SAM" id="MobiDB-lite"/>
    </source>
</evidence>
<reference evidence="3" key="1">
    <citation type="submission" date="2022-08" db="EMBL/GenBank/DDBJ databases">
        <authorList>
            <consortium name="DOE Joint Genome Institute"/>
            <person name="Min B."/>
            <person name="Riley R."/>
            <person name="Sierra-Patev S."/>
            <person name="Naranjo-Ortiz M."/>
            <person name="Looney B."/>
            <person name="Konkel Z."/>
            <person name="Slot J.C."/>
            <person name="Sakamoto Y."/>
            <person name="Steenwyk J.L."/>
            <person name="Rokas A."/>
            <person name="Carro J."/>
            <person name="Camarero S."/>
            <person name="Ferreira P."/>
            <person name="Molpeceres G."/>
            <person name="Ruiz-Duenas F.J."/>
            <person name="Serrano A."/>
            <person name="Henrissat B."/>
            <person name="Drula E."/>
            <person name="Hughes K.W."/>
            <person name="Mata J.L."/>
            <person name="Ishikawa N.K."/>
            <person name="Vargas-Isla R."/>
            <person name="Ushijima S."/>
            <person name="Smith C.A."/>
            <person name="Ahrendt S."/>
            <person name="Andreopoulos W."/>
            <person name="He G."/>
            <person name="Labutti K."/>
            <person name="Lipzen A."/>
            <person name="Ng V."/>
            <person name="Sandor L."/>
            <person name="Barry K."/>
            <person name="Martinez A.T."/>
            <person name="Xiao Y."/>
            <person name="Gibbons J.G."/>
            <person name="Terashima K."/>
            <person name="Hibbett D.S."/>
            <person name="Grigoriev I.V."/>
        </authorList>
    </citation>
    <scope>NUCLEOTIDE SEQUENCE</scope>
    <source>
        <strain evidence="3">TFB9207</strain>
    </source>
</reference>
<feature type="compositionally biased region" description="Low complexity" evidence="1">
    <location>
        <begin position="67"/>
        <end position="86"/>
    </location>
</feature>
<feature type="compositionally biased region" description="Pro residues" evidence="1">
    <location>
        <begin position="87"/>
        <end position="100"/>
    </location>
</feature>
<evidence type="ECO:0000256" key="2">
    <source>
        <dbReference type="SAM" id="SignalP"/>
    </source>
</evidence>
<gene>
    <name evidence="3" type="ORF">F5878DRAFT_627012</name>
</gene>